<comment type="caution">
    <text evidence="2">The sequence shown here is derived from an EMBL/GenBank/DDBJ whole genome shotgun (WGS) entry which is preliminary data.</text>
</comment>
<keyword evidence="2" id="KW-0560">Oxidoreductase</keyword>
<dbReference type="PROSITE" id="PS50902">
    <property type="entry name" value="FLAVODOXIN_LIKE"/>
    <property type="match status" value="1"/>
</dbReference>
<dbReference type="Proteomes" id="UP000572635">
    <property type="component" value="Unassembled WGS sequence"/>
</dbReference>
<dbReference type="InterPro" id="IPR052200">
    <property type="entry name" value="Protoporphyrinogen_IX_DH"/>
</dbReference>
<accession>A0A7W8QJG1</accession>
<dbReference type="SUPFAM" id="SSF52218">
    <property type="entry name" value="Flavoproteins"/>
    <property type="match status" value="1"/>
</dbReference>
<dbReference type="InterPro" id="IPR029039">
    <property type="entry name" value="Flavoprotein-like_sf"/>
</dbReference>
<dbReference type="PANTHER" id="PTHR38030:SF2">
    <property type="entry name" value="PROTOPORPHYRINOGEN IX DEHYDROGENASE [QUINONE]"/>
    <property type="match status" value="1"/>
</dbReference>
<dbReference type="Gene3D" id="3.40.50.360">
    <property type="match status" value="1"/>
</dbReference>
<sequence length="182" mass="19569">MTVLIGYASEHGSTRGVAERIALRLRERGIEAEAVRLSRARDADAYEAAVIGSAIHGGTWLAEAADYVHRNAGALAQRPVWLYSVGMAKAIGGRFEALAKDPREVAELRAEVAPHGHRLFAGALRPSHLPLAGRVLYRLTRGRYGDFRDWAEIDAWAAGIAAELTAPDGRARPRTPEGGAPA</sequence>
<evidence type="ECO:0000259" key="1">
    <source>
        <dbReference type="PROSITE" id="PS50902"/>
    </source>
</evidence>
<dbReference type="Pfam" id="PF12724">
    <property type="entry name" value="Flavodoxin_5"/>
    <property type="match status" value="1"/>
</dbReference>
<protein>
    <submittedName>
        <fullName evidence="2">Menaquinone-dependent protoporphyrinogen oxidase</fullName>
        <ecNumber evidence="2">1.3.5.3</ecNumber>
    </submittedName>
</protein>
<dbReference type="GO" id="GO:0070819">
    <property type="term" value="F:menaquinone-dependent protoporphyrinogen oxidase activity"/>
    <property type="evidence" value="ECO:0007669"/>
    <property type="project" value="TreeGrafter"/>
</dbReference>
<name>A0A7W8QJG1_9ACTN</name>
<organism evidence="2 3">
    <name type="scientific">Nocardiopsis composta</name>
    <dbReference type="NCBI Taxonomy" id="157465"/>
    <lineage>
        <taxon>Bacteria</taxon>
        <taxon>Bacillati</taxon>
        <taxon>Actinomycetota</taxon>
        <taxon>Actinomycetes</taxon>
        <taxon>Streptosporangiales</taxon>
        <taxon>Nocardiopsidaceae</taxon>
        <taxon>Nocardiopsis</taxon>
    </lineage>
</organism>
<dbReference type="RefSeq" id="WP_184390273.1">
    <property type="nucleotide sequence ID" value="NZ_BAAAJD010000015.1"/>
</dbReference>
<dbReference type="AlphaFoldDB" id="A0A7W8QJG1"/>
<dbReference type="InterPro" id="IPR008254">
    <property type="entry name" value="Flavodoxin/NO_synth"/>
</dbReference>
<proteinExistence type="predicted"/>
<dbReference type="PANTHER" id="PTHR38030">
    <property type="entry name" value="PROTOPORPHYRINOGEN IX DEHYDROGENASE [MENAQUINONE]"/>
    <property type="match status" value="1"/>
</dbReference>
<dbReference type="EMBL" id="JACHDB010000001">
    <property type="protein sequence ID" value="MBB5431144.1"/>
    <property type="molecule type" value="Genomic_DNA"/>
</dbReference>
<dbReference type="GO" id="GO:0006783">
    <property type="term" value="P:heme biosynthetic process"/>
    <property type="evidence" value="ECO:0007669"/>
    <property type="project" value="TreeGrafter"/>
</dbReference>
<keyword evidence="3" id="KW-1185">Reference proteome</keyword>
<dbReference type="InterPro" id="IPR026816">
    <property type="entry name" value="Flavodoxin_dom"/>
</dbReference>
<feature type="domain" description="Flavodoxin-like" evidence="1">
    <location>
        <begin position="3"/>
        <end position="155"/>
    </location>
</feature>
<gene>
    <name evidence="2" type="ORF">HDA36_001228</name>
</gene>
<evidence type="ECO:0000313" key="3">
    <source>
        <dbReference type="Proteomes" id="UP000572635"/>
    </source>
</evidence>
<reference evidence="2 3" key="1">
    <citation type="submission" date="2020-08" db="EMBL/GenBank/DDBJ databases">
        <title>Sequencing the genomes of 1000 actinobacteria strains.</title>
        <authorList>
            <person name="Klenk H.-P."/>
        </authorList>
    </citation>
    <scope>NUCLEOTIDE SEQUENCE [LARGE SCALE GENOMIC DNA]</scope>
    <source>
        <strain evidence="2 3">DSM 44551</strain>
    </source>
</reference>
<dbReference type="EC" id="1.3.5.3" evidence="2"/>
<evidence type="ECO:0000313" key="2">
    <source>
        <dbReference type="EMBL" id="MBB5431144.1"/>
    </source>
</evidence>
<dbReference type="GO" id="GO:0010181">
    <property type="term" value="F:FMN binding"/>
    <property type="evidence" value="ECO:0007669"/>
    <property type="project" value="InterPro"/>
</dbReference>